<dbReference type="EMBL" id="MTJL01000047">
    <property type="protein sequence ID" value="OMH99328.1"/>
    <property type="molecule type" value="Genomic_DNA"/>
</dbReference>
<dbReference type="Pfam" id="PF00583">
    <property type="entry name" value="Acetyltransf_1"/>
    <property type="match status" value="1"/>
</dbReference>
<keyword evidence="3" id="KW-1185">Reference proteome</keyword>
<dbReference type="GO" id="GO:0008080">
    <property type="term" value="F:N-acetyltransferase activity"/>
    <property type="evidence" value="ECO:0007669"/>
    <property type="project" value="InterPro"/>
</dbReference>
<dbReference type="RefSeq" id="WP_076762836.1">
    <property type="nucleotide sequence ID" value="NZ_JARMDZ010000014.1"/>
</dbReference>
<dbReference type="PROSITE" id="PS51186">
    <property type="entry name" value="GNAT"/>
    <property type="match status" value="1"/>
</dbReference>
<dbReference type="InterPro" id="IPR000182">
    <property type="entry name" value="GNAT_dom"/>
</dbReference>
<dbReference type="Proteomes" id="UP000187367">
    <property type="component" value="Unassembled WGS sequence"/>
</dbReference>
<organism evidence="2 3">
    <name type="scientific">Bacillus swezeyi</name>
    <dbReference type="NCBI Taxonomy" id="1925020"/>
    <lineage>
        <taxon>Bacteria</taxon>
        <taxon>Bacillati</taxon>
        <taxon>Bacillota</taxon>
        <taxon>Bacilli</taxon>
        <taxon>Bacillales</taxon>
        <taxon>Bacillaceae</taxon>
        <taxon>Bacillus</taxon>
    </lineage>
</organism>
<dbReference type="NCBIfam" id="TIGR03827">
    <property type="entry name" value="GNAT_ablB"/>
    <property type="match status" value="1"/>
</dbReference>
<evidence type="ECO:0000313" key="2">
    <source>
        <dbReference type="EMBL" id="OMH99328.1"/>
    </source>
</evidence>
<comment type="caution">
    <text evidence="2">The sequence shown here is derived from an EMBL/GenBank/DDBJ whole genome shotgun (WGS) entry which is preliminary data.</text>
</comment>
<dbReference type="InterPro" id="IPR016181">
    <property type="entry name" value="Acyl_CoA_acyltransferase"/>
</dbReference>
<reference evidence="2 3" key="1">
    <citation type="submission" date="2017-01" db="EMBL/GenBank/DDBJ databases">
        <title>Bacillus phylogenomics.</title>
        <authorList>
            <person name="Dunlap C."/>
        </authorList>
    </citation>
    <scope>NUCLEOTIDE SEQUENCE [LARGE SCALE GENOMIC DNA]</scope>
    <source>
        <strain evidence="2 3">NRRL B-41282</strain>
    </source>
</reference>
<dbReference type="SUPFAM" id="SSF55729">
    <property type="entry name" value="Acyl-CoA N-acyltransferases (Nat)"/>
    <property type="match status" value="1"/>
</dbReference>
<sequence length="279" mass="32073">MAEKWSNDSCRLEIDLDVLNKRIRIIHYEGDVCTFLYDVLETAKAHDIEKIIMFAKKCDSTALLEQLFEPEGQIDGYFNGQDAEVLVKYLKESRRKTDDWMKQDQMLEKLFQLPSEHHKKQCSFTIRRAVREDAPLLAKLYKNVFPVYPAPVSDRAYLEKVMDEGSVYYLAFDQTKLAAAACADVNPALGHAEMTDCAVLPSYRGFSLTKRLISALEADLKKAGIFYVFSIARAESIGMNASLYHLSYRYRGRLINNCLIYKSIENMNIWCKDLSRFPG</sequence>
<dbReference type="Gene3D" id="3.40.630.30">
    <property type="match status" value="1"/>
</dbReference>
<dbReference type="CDD" id="cd04301">
    <property type="entry name" value="NAT_SF"/>
    <property type="match status" value="1"/>
</dbReference>
<evidence type="ECO:0000259" key="1">
    <source>
        <dbReference type="PROSITE" id="PS51186"/>
    </source>
</evidence>
<dbReference type="AlphaFoldDB" id="A0A1R1Q9U1"/>
<evidence type="ECO:0000313" key="3">
    <source>
        <dbReference type="Proteomes" id="UP000187367"/>
    </source>
</evidence>
<dbReference type="InterPro" id="IPR022525">
    <property type="entry name" value="GNAT_AblB"/>
</dbReference>
<feature type="domain" description="N-acetyltransferase" evidence="1">
    <location>
        <begin position="124"/>
        <end position="265"/>
    </location>
</feature>
<proteinExistence type="predicted"/>
<name>A0A1R1Q9U1_9BACI</name>
<accession>A0A1R1Q9U1</accession>
<gene>
    <name evidence="2" type="ORF">BW143_20165</name>
</gene>
<dbReference type="OrthoDB" id="9790652at2"/>
<accession>A0A1R1RLN1</accession>
<protein>
    <submittedName>
        <fullName evidence="2">Beta-lysine N-acetyltransferase</fullName>
    </submittedName>
</protein>